<evidence type="ECO:0000256" key="1">
    <source>
        <dbReference type="SAM" id="Phobius"/>
    </source>
</evidence>
<feature type="transmembrane region" description="Helical" evidence="1">
    <location>
        <begin position="293"/>
        <end position="315"/>
    </location>
</feature>
<dbReference type="RefSeq" id="WP_139107200.1">
    <property type="nucleotide sequence ID" value="NZ_VDFR01000206.1"/>
</dbReference>
<feature type="transmembrane region" description="Helical" evidence="1">
    <location>
        <begin position="340"/>
        <end position="365"/>
    </location>
</feature>
<dbReference type="Proteomes" id="UP000306740">
    <property type="component" value="Unassembled WGS sequence"/>
</dbReference>
<accession>A0A5C4MAI8</accession>
<dbReference type="EMBL" id="VDFR01000206">
    <property type="protein sequence ID" value="TNC31311.1"/>
    <property type="molecule type" value="Genomic_DNA"/>
</dbReference>
<evidence type="ECO:0008006" key="4">
    <source>
        <dbReference type="Google" id="ProtNLM"/>
    </source>
</evidence>
<keyword evidence="1" id="KW-0472">Membrane</keyword>
<feature type="transmembrane region" description="Helical" evidence="1">
    <location>
        <begin position="121"/>
        <end position="145"/>
    </location>
</feature>
<reference evidence="2 3" key="1">
    <citation type="submission" date="2019-05" db="EMBL/GenBank/DDBJ databases">
        <title>Mumia sp. nov., isolated from the intestinal contents of plateau pika (Ochotona curzoniae) in the Qinghai-Tibet plateau of China.</title>
        <authorList>
            <person name="Tian Z."/>
        </authorList>
    </citation>
    <scope>NUCLEOTIDE SEQUENCE [LARGE SCALE GENOMIC DNA]</scope>
    <source>
        <strain evidence="3">527</strain>
    </source>
</reference>
<keyword evidence="1" id="KW-0812">Transmembrane</keyword>
<feature type="transmembrane region" description="Helical" evidence="1">
    <location>
        <begin position="433"/>
        <end position="450"/>
    </location>
</feature>
<dbReference type="OrthoDB" id="2014935at2"/>
<feature type="transmembrane region" description="Helical" evidence="1">
    <location>
        <begin position="462"/>
        <end position="487"/>
    </location>
</feature>
<feature type="transmembrane region" description="Helical" evidence="1">
    <location>
        <begin position="12"/>
        <end position="31"/>
    </location>
</feature>
<evidence type="ECO:0000313" key="2">
    <source>
        <dbReference type="EMBL" id="TNC31311.1"/>
    </source>
</evidence>
<keyword evidence="1" id="KW-1133">Transmembrane helix</keyword>
<evidence type="ECO:0000313" key="3">
    <source>
        <dbReference type="Proteomes" id="UP000306740"/>
    </source>
</evidence>
<feature type="transmembrane region" description="Helical" evidence="1">
    <location>
        <begin position="74"/>
        <end position="95"/>
    </location>
</feature>
<sequence length="522" mass="54182">MTALVPLLVRRYGVWITAWVVTVGVIVVITLPSYGTTYRDAAARRAAVALAQHDAATTLLYGQLPDPGTPGQMFSWEIGTFLTLLVAVMGVLTAVRLTRAAEQDGTLELVRGAGLSRQEPLLAGFVLIGGVALLLSLVCVLGVGLRVGDVAGVDWPGAWTFGFAVGGTFALMALLACVTAQLVPTARAARVAGSLALSICVAARATADTQDIEWLNWFTPLALRATVQPFTADRWAPLVAAGTAGIVVAGTAGVLNARRELGGSLLRAATHHPARLRVRTPVRLAWRLHRSTVLAWTIGTTLGGTLLMAMGSGVIESARRGRVTGGFLKSQLGDGDPVTAYLGSIGAVIAMVVAVFAVLTTLGSVDDERKGPTEYLRATGVSPPAMLVSNTVVALLGSALAIGSTTALTALVFPRVIGGDGVVGKVLAEVGGQWSSMLVLVGPVLLLAGWRPRLAWLGWVPYVGSVALSLVGTLLGVPQWLIALSAFEHPDGIVTPLLRVLFFASAAAIGLLAVQRRDVVVG</sequence>
<name>A0A5C4MAI8_9ACTN</name>
<feature type="transmembrane region" description="Helical" evidence="1">
    <location>
        <begin position="493"/>
        <end position="514"/>
    </location>
</feature>
<organism evidence="2 3">
    <name type="scientific">Mumia zhuanghuii</name>
    <dbReference type="NCBI Taxonomy" id="2585211"/>
    <lineage>
        <taxon>Bacteria</taxon>
        <taxon>Bacillati</taxon>
        <taxon>Actinomycetota</taxon>
        <taxon>Actinomycetes</taxon>
        <taxon>Propionibacteriales</taxon>
        <taxon>Nocardioidaceae</taxon>
        <taxon>Mumia</taxon>
    </lineage>
</organism>
<feature type="transmembrane region" description="Helical" evidence="1">
    <location>
        <begin position="386"/>
        <end position="413"/>
    </location>
</feature>
<gene>
    <name evidence="2" type="ORF">FHE65_32085</name>
</gene>
<protein>
    <recommendedName>
        <fullName evidence="4">ABC-2 type transport system permease protein</fullName>
    </recommendedName>
</protein>
<comment type="caution">
    <text evidence="2">The sequence shown here is derived from an EMBL/GenBank/DDBJ whole genome shotgun (WGS) entry which is preliminary data.</text>
</comment>
<feature type="transmembrane region" description="Helical" evidence="1">
    <location>
        <begin position="157"/>
        <end position="176"/>
    </location>
</feature>
<dbReference type="AlphaFoldDB" id="A0A5C4MAI8"/>
<proteinExistence type="predicted"/>